<protein>
    <submittedName>
        <fullName evidence="2">Acetyltransferase (GNAT) family protein</fullName>
    </submittedName>
</protein>
<sequence>MSIRLYHPEDREAVRALFKKVFDKEHPDSYWEWKYSSPPLKPLVLVWEENEQILGHIALWVMPAYIEGRSSKIGLRMDTMVDPEARGKGIYNYLNQDMLQRAEAENIVMLYGFPSPAANSRLLKYTNASHQVNISRRILYAPARLKRGSNKADVSQLTFKPVAECGPEFNELASQNKDQWPVHVNKYADFLNWRYFQHPVNSYKMTACYMEGKLRGYVVTKKEKKKVKGLPIGIGSIVDISAGTAEESEALAREAVYELKSCLVVQTWTLPHSGLADSLQHLGFKEKDQPLPFVTHNLSSSPSLDDPSSWFITQGDVDSF</sequence>
<organism evidence="2 3">
    <name type="scientific">Sinobaca qinghaiensis</name>
    <dbReference type="NCBI Taxonomy" id="342944"/>
    <lineage>
        <taxon>Bacteria</taxon>
        <taxon>Bacillati</taxon>
        <taxon>Bacillota</taxon>
        <taxon>Bacilli</taxon>
        <taxon>Bacillales</taxon>
        <taxon>Sporolactobacillaceae</taxon>
        <taxon>Sinobaca</taxon>
    </lineage>
</organism>
<dbReference type="InterPro" id="IPR016181">
    <property type="entry name" value="Acyl_CoA_acyltransferase"/>
</dbReference>
<dbReference type="CDD" id="cd04301">
    <property type="entry name" value="NAT_SF"/>
    <property type="match status" value="1"/>
</dbReference>
<keyword evidence="2" id="KW-0808">Transferase</keyword>
<dbReference type="AlphaFoldDB" id="A0A419V8S5"/>
<dbReference type="Gene3D" id="3.40.630.30">
    <property type="match status" value="1"/>
</dbReference>
<dbReference type="OrthoDB" id="5570877at2"/>
<dbReference type="Pfam" id="PF13527">
    <property type="entry name" value="Acetyltransf_9"/>
    <property type="match status" value="1"/>
</dbReference>
<dbReference type="RefSeq" id="WP_120191901.1">
    <property type="nucleotide sequence ID" value="NZ_RAPK01000006.1"/>
</dbReference>
<dbReference type="EMBL" id="RAPK01000006">
    <property type="protein sequence ID" value="RKD76504.1"/>
    <property type="molecule type" value="Genomic_DNA"/>
</dbReference>
<keyword evidence="3" id="KW-1185">Reference proteome</keyword>
<proteinExistence type="predicted"/>
<dbReference type="Proteomes" id="UP000285120">
    <property type="component" value="Unassembled WGS sequence"/>
</dbReference>
<name>A0A419V8S5_9BACL</name>
<evidence type="ECO:0000313" key="3">
    <source>
        <dbReference type="Proteomes" id="UP000285120"/>
    </source>
</evidence>
<dbReference type="GO" id="GO:0016747">
    <property type="term" value="F:acyltransferase activity, transferring groups other than amino-acyl groups"/>
    <property type="evidence" value="ECO:0007669"/>
    <property type="project" value="InterPro"/>
</dbReference>
<dbReference type="PROSITE" id="PS51186">
    <property type="entry name" value="GNAT"/>
    <property type="match status" value="1"/>
</dbReference>
<gene>
    <name evidence="2" type="ORF">ATL39_0723</name>
</gene>
<feature type="domain" description="N-acetyltransferase" evidence="1">
    <location>
        <begin position="1"/>
        <end position="215"/>
    </location>
</feature>
<accession>A0A419V8S5</accession>
<dbReference type="InterPro" id="IPR000182">
    <property type="entry name" value="GNAT_dom"/>
</dbReference>
<evidence type="ECO:0000259" key="1">
    <source>
        <dbReference type="PROSITE" id="PS51186"/>
    </source>
</evidence>
<reference evidence="2 3" key="1">
    <citation type="submission" date="2018-09" db="EMBL/GenBank/DDBJ databases">
        <title>Genomic Encyclopedia of Archaeal and Bacterial Type Strains, Phase II (KMG-II): from individual species to whole genera.</title>
        <authorList>
            <person name="Goeker M."/>
        </authorList>
    </citation>
    <scope>NUCLEOTIDE SEQUENCE [LARGE SCALE GENOMIC DNA]</scope>
    <source>
        <strain evidence="2 3">DSM 17008</strain>
    </source>
</reference>
<comment type="caution">
    <text evidence="2">The sequence shown here is derived from an EMBL/GenBank/DDBJ whole genome shotgun (WGS) entry which is preliminary data.</text>
</comment>
<dbReference type="SUPFAM" id="SSF55729">
    <property type="entry name" value="Acyl-CoA N-acyltransferases (Nat)"/>
    <property type="match status" value="1"/>
</dbReference>
<evidence type="ECO:0000313" key="2">
    <source>
        <dbReference type="EMBL" id="RKD76504.1"/>
    </source>
</evidence>